<dbReference type="AlphaFoldDB" id="A0A1E5GGQ5"/>
<dbReference type="STRING" id="903984.BCR21_06670"/>
<keyword evidence="2" id="KW-1185">Reference proteome</keyword>
<gene>
    <name evidence="1" type="ORF">BCR21_06670</name>
</gene>
<accession>A0A1E5GGQ5</accession>
<proteinExistence type="predicted"/>
<reference evidence="2" key="1">
    <citation type="submission" date="2016-09" db="EMBL/GenBank/DDBJ databases">
        <authorList>
            <person name="Gulvik C.A."/>
        </authorList>
    </citation>
    <scope>NUCLEOTIDE SEQUENCE [LARGE SCALE GENOMIC DNA]</scope>
    <source>
        <strain evidence="2">DSM 23328</strain>
    </source>
</reference>
<dbReference type="OrthoDB" id="9255944at2"/>
<sequence>MTFVEISIYQVKPDRKDDFESIMNQAVEQMQTFEGCQLLRLVHRTHYIKAMDTIKEGLPADKLTRTIKCIKYALYWEFDTNENYGNAQKTLYETYWKSIEKCLIAPHDKILGERIK</sequence>
<evidence type="ECO:0000313" key="2">
    <source>
        <dbReference type="Proteomes" id="UP000094068"/>
    </source>
</evidence>
<comment type="caution">
    <text evidence="1">The sequence shown here is derived from an EMBL/GenBank/DDBJ whole genome shotgun (WGS) entry which is preliminary data.</text>
</comment>
<name>A0A1E5GGQ5_9ENTE</name>
<evidence type="ECO:0000313" key="1">
    <source>
        <dbReference type="EMBL" id="OEG11913.1"/>
    </source>
</evidence>
<organism evidence="1 2">
    <name type="scientific">Enterococcus ureasiticus</name>
    <dbReference type="NCBI Taxonomy" id="903984"/>
    <lineage>
        <taxon>Bacteria</taxon>
        <taxon>Bacillati</taxon>
        <taxon>Bacillota</taxon>
        <taxon>Bacilli</taxon>
        <taxon>Lactobacillales</taxon>
        <taxon>Enterococcaceae</taxon>
        <taxon>Enterococcus</taxon>
    </lineage>
</organism>
<dbReference type="EMBL" id="MIJZ01000012">
    <property type="protein sequence ID" value="OEG11913.1"/>
    <property type="molecule type" value="Genomic_DNA"/>
</dbReference>
<protein>
    <submittedName>
        <fullName evidence="1">Uncharacterized protein</fullName>
    </submittedName>
</protein>
<dbReference type="Proteomes" id="UP000094068">
    <property type="component" value="Unassembled WGS sequence"/>
</dbReference>
<dbReference type="RefSeq" id="WP_069645766.1">
    <property type="nucleotide sequence ID" value="NZ_MIJZ01000012.1"/>
</dbReference>